<organism evidence="6 7">
    <name type="scientific">Calocera cornea HHB12733</name>
    <dbReference type="NCBI Taxonomy" id="1353952"/>
    <lineage>
        <taxon>Eukaryota</taxon>
        <taxon>Fungi</taxon>
        <taxon>Dikarya</taxon>
        <taxon>Basidiomycota</taxon>
        <taxon>Agaricomycotina</taxon>
        <taxon>Dacrymycetes</taxon>
        <taxon>Dacrymycetales</taxon>
        <taxon>Dacrymycetaceae</taxon>
        <taxon>Calocera</taxon>
    </lineage>
</organism>
<dbReference type="Proteomes" id="UP000076842">
    <property type="component" value="Unassembled WGS sequence"/>
</dbReference>
<sequence>MSKGRLVTLSTGAKIPQIGLGTWLSKPHEVENAVEHAVRTGYRHLDLAYIYRNQDEVGAALKKVIPTVVKREELWITSKLWNNAHQPSEVEKQLDETLKQIGTDYLDLYLIHWPVAFVPGKGYFPKASEEDTEVELDLHTSLVDTWKAVLALPKSKVRNVGVSNFTVDMIKAITEATGVLPAVNQVEAHPYLPQDELVAYAKETGLHLTAYSPLGNNLKGIAKLTEHAEVQSVAAKIGATPAQVLIAWASARGFSVIPKSVQAERIESNFVEVDLAPEDVELINEIGRKQYTRFNIPYNYTPRWNIDIFGEPAEKEAKNKVKIA</sequence>
<dbReference type="STRING" id="1353952.A0A165EXD4"/>
<feature type="binding site" evidence="3">
    <location>
        <position position="112"/>
    </location>
    <ligand>
        <name>substrate</name>
    </ligand>
</feature>
<keyword evidence="1" id="KW-0560">Oxidoreductase</keyword>
<accession>A0A165EXD4</accession>
<dbReference type="Pfam" id="PF00248">
    <property type="entry name" value="Aldo_ket_red"/>
    <property type="match status" value="1"/>
</dbReference>
<feature type="site" description="Lowers pKa of active site Tyr" evidence="4">
    <location>
        <position position="79"/>
    </location>
</feature>
<keyword evidence="7" id="KW-1185">Reference proteome</keyword>
<dbReference type="GO" id="GO:0016616">
    <property type="term" value="F:oxidoreductase activity, acting on the CH-OH group of donors, NAD or NADP as acceptor"/>
    <property type="evidence" value="ECO:0007669"/>
    <property type="project" value="UniProtKB-ARBA"/>
</dbReference>
<dbReference type="PRINTS" id="PR00069">
    <property type="entry name" value="ALDKETRDTASE"/>
</dbReference>
<feature type="active site" description="Proton donor" evidence="2">
    <location>
        <position position="51"/>
    </location>
</feature>
<evidence type="ECO:0000256" key="1">
    <source>
        <dbReference type="ARBA" id="ARBA00023002"/>
    </source>
</evidence>
<evidence type="ECO:0000313" key="7">
    <source>
        <dbReference type="Proteomes" id="UP000076842"/>
    </source>
</evidence>
<dbReference type="AlphaFoldDB" id="A0A165EXD4"/>
<dbReference type="FunFam" id="3.20.20.100:FF:000002">
    <property type="entry name" value="2,5-diketo-D-gluconic acid reductase A"/>
    <property type="match status" value="1"/>
</dbReference>
<dbReference type="InterPro" id="IPR018170">
    <property type="entry name" value="Aldo/ket_reductase_CS"/>
</dbReference>
<dbReference type="PANTHER" id="PTHR11732">
    <property type="entry name" value="ALDO/KETO REDUCTASE"/>
    <property type="match status" value="1"/>
</dbReference>
<dbReference type="InParanoid" id="A0A165EXD4"/>
<dbReference type="PIRSF" id="PIRSF000097">
    <property type="entry name" value="AKR"/>
    <property type="match status" value="1"/>
</dbReference>
<reference evidence="6 7" key="1">
    <citation type="journal article" date="2016" name="Mol. Biol. Evol.">
        <title>Comparative Genomics of Early-Diverging Mushroom-Forming Fungi Provides Insights into the Origins of Lignocellulose Decay Capabilities.</title>
        <authorList>
            <person name="Nagy L.G."/>
            <person name="Riley R."/>
            <person name="Tritt A."/>
            <person name="Adam C."/>
            <person name="Daum C."/>
            <person name="Floudas D."/>
            <person name="Sun H."/>
            <person name="Yadav J.S."/>
            <person name="Pangilinan J."/>
            <person name="Larsson K.H."/>
            <person name="Matsuura K."/>
            <person name="Barry K."/>
            <person name="Labutti K."/>
            <person name="Kuo R."/>
            <person name="Ohm R.A."/>
            <person name="Bhattacharya S.S."/>
            <person name="Shirouzu T."/>
            <person name="Yoshinaga Y."/>
            <person name="Martin F.M."/>
            <person name="Grigoriev I.V."/>
            <person name="Hibbett D.S."/>
        </authorList>
    </citation>
    <scope>NUCLEOTIDE SEQUENCE [LARGE SCALE GENOMIC DNA]</scope>
    <source>
        <strain evidence="6 7">HHB12733</strain>
    </source>
</reference>
<gene>
    <name evidence="6" type="ORF">CALCODRAFT_498319</name>
</gene>
<evidence type="ECO:0000256" key="4">
    <source>
        <dbReference type="PIRSR" id="PIRSR000097-3"/>
    </source>
</evidence>
<dbReference type="EMBL" id="KV423990">
    <property type="protein sequence ID" value="KZT55716.1"/>
    <property type="molecule type" value="Genomic_DNA"/>
</dbReference>
<evidence type="ECO:0000259" key="5">
    <source>
        <dbReference type="Pfam" id="PF00248"/>
    </source>
</evidence>
<protein>
    <submittedName>
        <fullName evidence="6">Aldo/keto reductase</fullName>
    </submittedName>
</protein>
<name>A0A165EXD4_9BASI</name>
<evidence type="ECO:0000256" key="2">
    <source>
        <dbReference type="PIRSR" id="PIRSR000097-1"/>
    </source>
</evidence>
<feature type="domain" description="NADP-dependent oxidoreductase" evidence="5">
    <location>
        <begin position="18"/>
        <end position="286"/>
    </location>
</feature>
<proteinExistence type="predicted"/>
<dbReference type="SUPFAM" id="SSF51430">
    <property type="entry name" value="NAD(P)-linked oxidoreductase"/>
    <property type="match status" value="1"/>
</dbReference>
<dbReference type="Gene3D" id="3.20.20.100">
    <property type="entry name" value="NADP-dependent oxidoreductase domain"/>
    <property type="match status" value="1"/>
</dbReference>
<evidence type="ECO:0000313" key="6">
    <source>
        <dbReference type="EMBL" id="KZT55716.1"/>
    </source>
</evidence>
<dbReference type="PROSITE" id="PS00798">
    <property type="entry name" value="ALDOKETO_REDUCTASE_1"/>
    <property type="match status" value="1"/>
</dbReference>
<dbReference type="InterPro" id="IPR020471">
    <property type="entry name" value="AKR"/>
</dbReference>
<dbReference type="InterPro" id="IPR023210">
    <property type="entry name" value="NADP_OxRdtase_dom"/>
</dbReference>
<dbReference type="FunCoup" id="A0A165EXD4">
    <property type="interactions" value="403"/>
</dbReference>
<dbReference type="InterPro" id="IPR036812">
    <property type="entry name" value="NAD(P)_OxRdtase_dom_sf"/>
</dbReference>
<dbReference type="OrthoDB" id="416253at2759"/>
<evidence type="ECO:0000256" key="3">
    <source>
        <dbReference type="PIRSR" id="PIRSR000097-2"/>
    </source>
</evidence>